<sequence length="486" mass="53745">MNTNFEKVYINGEWQKGTGEGTIDVQNPFTQESILSISAASKEDVKNAYEVAKLAQKDWKNTLPQKKQEILYKAIDIVESERDVIVEWMIKETGSTFMKSMGEVDVSLNIMREAATYPFRMEGKVLPSITEGKENRVYRDPLGVVGVISPWNFPFHLAVRSIITALATGNAVVVKPSTKSPVTGGLIFASIFEEAGLPKGLLNVVVGKSSEIGDEVIVNPIPRLISFTGSTDVGQHIGELAGKHLKKTALELGGNNVFIVLEDADIEQAVESALFGKFYHQGQICMSINRFMIDEKIANDFTEAFLKRVKELEFGDPSAKTTHIGPLISRDQVDRILDLVEESTKEGATLLHGGQAEGNVLEPTILTDVKQSMSIVQNEIFGPVAAIMTFQSEDEVLSLANELPYGLSGAIHSRDLDRAMRIAREVETGMIHINDQPVNDEPHMPFGGEKKSGLGRFNGEWALEEFTTVKWVSIQRDKRDYSPFIQ</sequence>
<keyword evidence="12" id="KW-1185">Reference proteome</keyword>
<dbReference type="STRING" id="1150625.Q75_13020"/>
<dbReference type="Gene3D" id="3.40.605.10">
    <property type="entry name" value="Aldehyde Dehydrogenase, Chain A, domain 1"/>
    <property type="match status" value="1"/>
</dbReference>
<evidence type="ECO:0000256" key="3">
    <source>
        <dbReference type="ARBA" id="ARBA00023027"/>
    </source>
</evidence>
<reference evidence="11 12" key="1">
    <citation type="journal article" date="2016" name="Front. Microbiol.">
        <title>Microevolution Analysis of Bacillus coahuilensis Unveils Differences in Phosphorus Acquisition Strategies and Their Regulation.</title>
        <authorList>
            <person name="Gomez-Lunar Z."/>
            <person name="Hernandez-Gonzalez I."/>
            <person name="Rodriguez-Torres M.D."/>
            <person name="Souza V."/>
            <person name="Olmedo-Alvarez G."/>
        </authorList>
    </citation>
    <scope>NUCLEOTIDE SEQUENCE [LARGE SCALE GENOMIC DNA]</scope>
    <source>
        <strain evidence="12">p1.1.43</strain>
    </source>
</reference>
<dbReference type="FunFam" id="3.40.605.10:FF:000007">
    <property type="entry name" value="NAD/NADP-dependent betaine aldehyde dehydrogenase"/>
    <property type="match status" value="1"/>
</dbReference>
<evidence type="ECO:0000256" key="1">
    <source>
        <dbReference type="ARBA" id="ARBA00009986"/>
    </source>
</evidence>
<comment type="caution">
    <text evidence="11">The sequence shown here is derived from an EMBL/GenBank/DDBJ whole genome shotgun (WGS) entry which is preliminary data.</text>
</comment>
<dbReference type="InterPro" id="IPR015590">
    <property type="entry name" value="Aldehyde_DH_dom"/>
</dbReference>
<organism evidence="11 12">
    <name type="scientific">Bacillus coahuilensis p1.1.43</name>
    <dbReference type="NCBI Taxonomy" id="1150625"/>
    <lineage>
        <taxon>Bacteria</taxon>
        <taxon>Bacillati</taxon>
        <taxon>Bacillota</taxon>
        <taxon>Bacilli</taxon>
        <taxon>Bacillales</taxon>
        <taxon>Bacillaceae</taxon>
        <taxon>Bacillus</taxon>
    </lineage>
</organism>
<evidence type="ECO:0000256" key="2">
    <source>
        <dbReference type="ARBA" id="ARBA00023002"/>
    </source>
</evidence>
<evidence type="ECO:0000256" key="9">
    <source>
        <dbReference type="RuleBase" id="RU003345"/>
    </source>
</evidence>
<dbReference type="CDD" id="cd07151">
    <property type="entry name" value="ALDH_HBenzADH"/>
    <property type="match status" value="1"/>
</dbReference>
<evidence type="ECO:0000256" key="5">
    <source>
        <dbReference type="ARBA" id="ARBA00054572"/>
    </source>
</evidence>
<dbReference type="Gene3D" id="3.40.309.10">
    <property type="entry name" value="Aldehyde Dehydrogenase, Chain A, domain 2"/>
    <property type="match status" value="1"/>
</dbReference>
<comment type="function">
    <text evidence="5">Part of the sulfo-TAL (or sulfo-SFT) pathway, a D-sulfoquinovose degradation pathway that produces sulfolactate (SL). Catalyzes the oxidation of 3-sulfolactaldehyde (SLA) to sulfolactate (SL).</text>
</comment>
<dbReference type="PANTHER" id="PTHR42986:SF1">
    <property type="entry name" value="BENZALDEHYDE DEHYDROGENASE YFMT"/>
    <property type="match status" value="1"/>
</dbReference>
<feature type="domain" description="Aldehyde dehydrogenase" evidence="10">
    <location>
        <begin position="14"/>
        <end position="472"/>
    </location>
</feature>
<proteinExistence type="inferred from homology"/>
<evidence type="ECO:0000256" key="6">
    <source>
        <dbReference type="ARBA" id="ARBA00066984"/>
    </source>
</evidence>
<dbReference type="Proteomes" id="UP000074108">
    <property type="component" value="Unassembled WGS sequence"/>
</dbReference>
<evidence type="ECO:0000313" key="11">
    <source>
        <dbReference type="EMBL" id="KUP05178.1"/>
    </source>
</evidence>
<dbReference type="RefSeq" id="WP_010175310.1">
    <property type="nucleotide sequence ID" value="NZ_LDYG01000042.1"/>
</dbReference>
<name>A0A147K5Y9_9BACI</name>
<dbReference type="InterPro" id="IPR016161">
    <property type="entry name" value="Ald_DH/histidinol_DH"/>
</dbReference>
<protein>
    <recommendedName>
        <fullName evidence="7">3-sulfolactaldehyde dehydrogenase</fullName>
        <ecNumber evidence="6">1.2.1.97</ecNumber>
    </recommendedName>
</protein>
<dbReference type="AlphaFoldDB" id="A0A147K5Y9"/>
<dbReference type="PATRIC" id="fig|1150625.3.peg.2739"/>
<dbReference type="EMBL" id="LDYG01000042">
    <property type="protein sequence ID" value="KUP05178.1"/>
    <property type="molecule type" value="Genomic_DNA"/>
</dbReference>
<dbReference type="InterPro" id="IPR016162">
    <property type="entry name" value="Ald_DH_N"/>
</dbReference>
<dbReference type="InterPro" id="IPR029510">
    <property type="entry name" value="Ald_DH_CS_GLU"/>
</dbReference>
<evidence type="ECO:0000259" key="10">
    <source>
        <dbReference type="Pfam" id="PF00171"/>
    </source>
</evidence>
<dbReference type="PANTHER" id="PTHR42986">
    <property type="entry name" value="BENZALDEHYDE DEHYDROGENASE YFMT"/>
    <property type="match status" value="1"/>
</dbReference>
<dbReference type="PROSITE" id="PS00687">
    <property type="entry name" value="ALDEHYDE_DEHYDR_GLU"/>
    <property type="match status" value="1"/>
</dbReference>
<dbReference type="GO" id="GO:0016620">
    <property type="term" value="F:oxidoreductase activity, acting on the aldehyde or oxo group of donors, NAD or NADP as acceptor"/>
    <property type="evidence" value="ECO:0007669"/>
    <property type="project" value="InterPro"/>
</dbReference>
<keyword evidence="2 9" id="KW-0560">Oxidoreductase</keyword>
<dbReference type="OrthoDB" id="9762913at2"/>
<evidence type="ECO:0000256" key="8">
    <source>
        <dbReference type="PROSITE-ProRule" id="PRU10007"/>
    </source>
</evidence>
<evidence type="ECO:0000256" key="7">
    <source>
        <dbReference type="ARBA" id="ARBA00067277"/>
    </source>
</evidence>
<comment type="similarity">
    <text evidence="1 9">Belongs to the aldehyde dehydrogenase family.</text>
</comment>
<dbReference type="EC" id="1.2.1.97" evidence="6"/>
<evidence type="ECO:0000256" key="4">
    <source>
        <dbReference type="ARBA" id="ARBA00050326"/>
    </source>
</evidence>
<accession>A0A147K5Y9</accession>
<gene>
    <name evidence="11" type="ORF">Q75_13020</name>
</gene>
<feature type="active site" evidence="8">
    <location>
        <position position="251"/>
    </location>
</feature>
<evidence type="ECO:0000313" key="12">
    <source>
        <dbReference type="Proteomes" id="UP000074108"/>
    </source>
</evidence>
<dbReference type="InterPro" id="IPR016163">
    <property type="entry name" value="Ald_DH_C"/>
</dbReference>
<keyword evidence="3" id="KW-0520">NAD</keyword>
<dbReference type="SUPFAM" id="SSF53720">
    <property type="entry name" value="ALDH-like"/>
    <property type="match status" value="1"/>
</dbReference>
<comment type="catalytic activity">
    <reaction evidence="4">
        <text>(2S)-3-sulfolactaldehyde + NAD(+) + H2O = (2S)-3-sulfolactate + NADH + 2 H(+)</text>
        <dbReference type="Rhea" id="RHEA:47932"/>
        <dbReference type="ChEBI" id="CHEBI:15377"/>
        <dbReference type="ChEBI" id="CHEBI:15378"/>
        <dbReference type="ChEBI" id="CHEBI:57540"/>
        <dbReference type="ChEBI" id="CHEBI:57945"/>
        <dbReference type="ChEBI" id="CHEBI:61289"/>
        <dbReference type="ChEBI" id="CHEBI:90109"/>
        <dbReference type="EC" id="1.2.1.97"/>
    </reaction>
    <physiologicalReaction direction="left-to-right" evidence="4">
        <dbReference type="Rhea" id="RHEA:47933"/>
    </physiologicalReaction>
</comment>
<dbReference type="Pfam" id="PF00171">
    <property type="entry name" value="Aldedh"/>
    <property type="match status" value="1"/>
</dbReference>
<dbReference type="FunFam" id="3.40.309.10:FF:000009">
    <property type="entry name" value="Aldehyde dehydrogenase A"/>
    <property type="match status" value="1"/>
</dbReference>